<proteinExistence type="predicted"/>
<evidence type="ECO:0000313" key="3">
    <source>
        <dbReference type="Proteomes" id="UP000738359"/>
    </source>
</evidence>
<accession>A0A9P6IWR2</accession>
<dbReference type="EMBL" id="JAAAHY010001263">
    <property type="protein sequence ID" value="KAF9950800.1"/>
    <property type="molecule type" value="Genomic_DNA"/>
</dbReference>
<comment type="caution">
    <text evidence="2">The sequence shown here is derived from an EMBL/GenBank/DDBJ whole genome shotgun (WGS) entry which is preliminary data.</text>
</comment>
<dbReference type="AlphaFoldDB" id="A0A9P6IWR2"/>
<feature type="non-terminal residue" evidence="2">
    <location>
        <position position="145"/>
    </location>
</feature>
<name>A0A9P6IWR2_MORAP</name>
<protein>
    <submittedName>
        <fullName evidence="2">Uncharacterized protein</fullName>
    </submittedName>
</protein>
<dbReference type="Proteomes" id="UP000738359">
    <property type="component" value="Unassembled WGS sequence"/>
</dbReference>
<reference evidence="2" key="1">
    <citation type="journal article" date="2020" name="Fungal Divers.">
        <title>Resolving the Mortierellaceae phylogeny through synthesis of multi-gene phylogenetics and phylogenomics.</title>
        <authorList>
            <person name="Vandepol N."/>
            <person name="Liber J."/>
            <person name="Desiro A."/>
            <person name="Na H."/>
            <person name="Kennedy M."/>
            <person name="Barry K."/>
            <person name="Grigoriev I.V."/>
            <person name="Miller A.N."/>
            <person name="O'Donnell K."/>
            <person name="Stajich J.E."/>
            <person name="Bonito G."/>
        </authorList>
    </citation>
    <scope>NUCLEOTIDE SEQUENCE</scope>
    <source>
        <strain evidence="2">CK1249</strain>
    </source>
</reference>
<feature type="region of interest" description="Disordered" evidence="1">
    <location>
        <begin position="119"/>
        <end position="145"/>
    </location>
</feature>
<evidence type="ECO:0000256" key="1">
    <source>
        <dbReference type="SAM" id="MobiDB-lite"/>
    </source>
</evidence>
<dbReference type="OrthoDB" id="2441065at2759"/>
<evidence type="ECO:0000313" key="2">
    <source>
        <dbReference type="EMBL" id="KAF9950800.1"/>
    </source>
</evidence>
<keyword evidence="3" id="KW-1185">Reference proteome</keyword>
<gene>
    <name evidence="2" type="ORF">BGZ70_001228</name>
</gene>
<sequence length="145" mass="16245">MLTTDGECVAAVVLRHLTERPYLWLQSASSPIPSSILAQNENLFMRGVVRNVILGLVGDPEVVDHWSRDLLPNPNGFEELYAPDYYAEFEAVPLFVIEIKKLCTLYSAQIGSKKRRVSRKKATMGAAASSLKQRHSTIRASKKRD</sequence>
<feature type="compositionally biased region" description="Basic residues" evidence="1">
    <location>
        <begin position="132"/>
        <end position="145"/>
    </location>
</feature>
<organism evidence="2 3">
    <name type="scientific">Mortierella alpina</name>
    <name type="common">Oleaginous fungus</name>
    <name type="synonym">Mortierella renispora</name>
    <dbReference type="NCBI Taxonomy" id="64518"/>
    <lineage>
        <taxon>Eukaryota</taxon>
        <taxon>Fungi</taxon>
        <taxon>Fungi incertae sedis</taxon>
        <taxon>Mucoromycota</taxon>
        <taxon>Mortierellomycotina</taxon>
        <taxon>Mortierellomycetes</taxon>
        <taxon>Mortierellales</taxon>
        <taxon>Mortierellaceae</taxon>
        <taxon>Mortierella</taxon>
    </lineage>
</organism>